<sequence>MAKHKLPNRAPKGSKISISRVFRRHQQPRISKSKQGEPLVTSKARLRNAAQKRDKAAQKNLDESGSGLPMNQATLHEFSRSLENTRDEIVEEAFNSLFTAEQLLADRLSASNAASMRKLHKAELSYSGVLGPLQFSGPIPQSSSRRQQVPERTGYTDIDDQVGELHLKLKLIETTLEQHWQEWTSIQNKILCLGVEILGPDFLDSLGSNTYGSLKRKISQATGRYEKQAARNAELEKIVERQREDVTLLTRDTLKDLVSQEKKWRNDTRQQNEELCRLARIMITGV</sequence>
<organism evidence="3 4">
    <name type="scientific">Emydomyces testavorans</name>
    <dbReference type="NCBI Taxonomy" id="2070801"/>
    <lineage>
        <taxon>Eukaryota</taxon>
        <taxon>Fungi</taxon>
        <taxon>Dikarya</taxon>
        <taxon>Ascomycota</taxon>
        <taxon>Pezizomycotina</taxon>
        <taxon>Eurotiomycetes</taxon>
        <taxon>Eurotiomycetidae</taxon>
        <taxon>Onygenales</taxon>
        <taxon>Nannizziopsiaceae</taxon>
        <taxon>Emydomyces</taxon>
    </lineage>
</organism>
<keyword evidence="4" id="KW-1185">Reference proteome</keyword>
<reference evidence="3" key="1">
    <citation type="submission" date="2023-03" db="EMBL/GenBank/DDBJ databases">
        <title>Emydomyces testavorans Genome Sequence.</title>
        <authorList>
            <person name="Hoyer L."/>
        </authorList>
    </citation>
    <scope>NUCLEOTIDE SEQUENCE</scope>
    <source>
        <strain evidence="3">16-2883</strain>
    </source>
</reference>
<evidence type="ECO:0000256" key="1">
    <source>
        <dbReference type="SAM" id="Coils"/>
    </source>
</evidence>
<name>A0AAF0DBT4_9EURO</name>
<evidence type="ECO:0000313" key="3">
    <source>
        <dbReference type="EMBL" id="WEW55584.1"/>
    </source>
</evidence>
<dbReference type="AlphaFoldDB" id="A0AAF0DBT4"/>
<feature type="region of interest" description="Disordered" evidence="2">
    <location>
        <begin position="1"/>
        <end position="48"/>
    </location>
</feature>
<feature type="coiled-coil region" evidence="1">
    <location>
        <begin position="225"/>
        <end position="252"/>
    </location>
</feature>
<keyword evidence="1" id="KW-0175">Coiled coil</keyword>
<evidence type="ECO:0000256" key="2">
    <source>
        <dbReference type="SAM" id="MobiDB-lite"/>
    </source>
</evidence>
<protein>
    <submittedName>
        <fullName evidence="3">Uncharacterized protein</fullName>
    </submittedName>
</protein>
<accession>A0AAF0DBT4</accession>
<dbReference type="EMBL" id="CP120627">
    <property type="protein sequence ID" value="WEW55584.1"/>
    <property type="molecule type" value="Genomic_DNA"/>
</dbReference>
<gene>
    <name evidence="3" type="ORF">PRK78_001015</name>
</gene>
<proteinExistence type="predicted"/>
<dbReference type="Proteomes" id="UP001219355">
    <property type="component" value="Chromosome 1"/>
</dbReference>
<evidence type="ECO:0000313" key="4">
    <source>
        <dbReference type="Proteomes" id="UP001219355"/>
    </source>
</evidence>